<dbReference type="EMBL" id="OENF01000012">
    <property type="protein sequence ID" value="SOS74530.1"/>
    <property type="molecule type" value="Genomic_DNA"/>
</dbReference>
<dbReference type="Proteomes" id="UP000234211">
    <property type="component" value="Unassembled WGS sequence"/>
</dbReference>
<keyword evidence="3" id="KW-1185">Reference proteome</keyword>
<keyword evidence="1" id="KW-0175">Coiled coil</keyword>
<evidence type="ECO:0000256" key="1">
    <source>
        <dbReference type="SAM" id="Coils"/>
    </source>
</evidence>
<gene>
    <name evidence="2" type="ORF">TNO020_20210</name>
</gene>
<evidence type="ECO:0000313" key="3">
    <source>
        <dbReference type="Proteomes" id="UP000234211"/>
    </source>
</evidence>
<accession>A0A2H1YGG0</accession>
<feature type="coiled-coil region" evidence="1">
    <location>
        <begin position="96"/>
        <end position="152"/>
    </location>
</feature>
<organism evidence="2 3">
    <name type="scientific">Tenacibaculum piscium</name>
    <dbReference type="NCBI Taxonomy" id="1458515"/>
    <lineage>
        <taxon>Bacteria</taxon>
        <taxon>Pseudomonadati</taxon>
        <taxon>Bacteroidota</taxon>
        <taxon>Flavobacteriia</taxon>
        <taxon>Flavobacteriales</taxon>
        <taxon>Flavobacteriaceae</taxon>
        <taxon>Tenacibaculum</taxon>
    </lineage>
</organism>
<evidence type="ECO:0000313" key="2">
    <source>
        <dbReference type="EMBL" id="SOS74530.1"/>
    </source>
</evidence>
<dbReference type="PROSITE" id="PS51257">
    <property type="entry name" value="PROKAR_LIPOPROTEIN"/>
    <property type="match status" value="1"/>
</dbReference>
<dbReference type="AlphaFoldDB" id="A0A2H1YGG0"/>
<dbReference type="OrthoDB" id="9820966at2"/>
<sequence>MKNFGKFTLAVLLAGTLGLTSCVEEEMSTEVEAIYKGHAELLSARKTLKIAELDMEKAKLALKLLEVKSKENSNATELVQGELAIAAAQNALELANQSHIKALATLKSEIEDVKSETVRDYLGKFFAEKGQIISSEADLAKKNRQLVKLKADVVDVFNKDNTIKSQELYILELESDLLKETDKLALLEAVLSDPTTVGAQVLEIQKTIDALKATNKEKTARITEIETTELSVFGDYNQNLNEYQNEKNNLNSYKRQIEYTTNDLATAKENLAVAKEELTELTAGTVVSYEVALSNRTTAEALYNETREAYQDAMRFSSNYSNLITNIQNRKNDIASYETTIESLENNISSLEAEYKAAKLKFDASPSDVVITYNGNDGKAGIANNGSLYTYYEVISNDNGQVVFGTTAYTSYSDVVNNGGETTSYQYGSSNVGKFFDVEQDDQTKTNTQVFNDAQQVLGNTKRNLSNYESMLNSSKSALAEYELELAENDGIVLGTDLSTARTAYDKATEEYNTARDIVTSLESTMELENEILSAENKLEEAKKNKATSETEITRLEALIDTTKLAEYQALKDKITALELEAKVNQEKIDDLQGDIVYFNGLELELEANEYSGQDYEDRMEQITEQIKDQKAEVLEVTDRLSEVKYQIEQVKKGKTDLTDERAEEIADLEKEIAVLEVKIEKNQKSAEMYKALMESALSA</sequence>
<evidence type="ECO:0008006" key="4">
    <source>
        <dbReference type="Google" id="ProtNLM"/>
    </source>
</evidence>
<feature type="coiled-coil region" evidence="1">
    <location>
        <begin position="327"/>
        <end position="361"/>
    </location>
</feature>
<dbReference type="RefSeq" id="WP_101917004.1">
    <property type="nucleotide sequence ID" value="NZ_OENF01000012.1"/>
</dbReference>
<protein>
    <recommendedName>
        <fullName evidence="4">Lipoprotein</fullName>
    </recommendedName>
</protein>
<reference evidence="3" key="1">
    <citation type="submission" date="2017-11" db="EMBL/GenBank/DDBJ databases">
        <authorList>
            <person name="Duchaud E."/>
        </authorList>
    </citation>
    <scope>NUCLEOTIDE SEQUENCE [LARGE SCALE GENOMIC DNA]</scope>
    <source>
        <strain evidence="3">Tenacibaculum sp. TNO020</strain>
    </source>
</reference>
<feature type="coiled-coil region" evidence="1">
    <location>
        <begin position="525"/>
        <end position="686"/>
    </location>
</feature>
<dbReference type="Gene3D" id="1.10.287.1490">
    <property type="match status" value="1"/>
</dbReference>
<name>A0A2H1YGG0_9FLAO</name>
<feature type="coiled-coil region" evidence="1">
    <location>
        <begin position="208"/>
        <end position="284"/>
    </location>
</feature>
<proteinExistence type="predicted"/>